<dbReference type="Gene3D" id="3.30.710.10">
    <property type="entry name" value="Potassium Channel Kv1.1, Chain A"/>
    <property type="match status" value="1"/>
</dbReference>
<proteinExistence type="predicted"/>
<dbReference type="SUPFAM" id="SSF54695">
    <property type="entry name" value="POZ domain"/>
    <property type="match status" value="1"/>
</dbReference>
<evidence type="ECO:0000313" key="2">
    <source>
        <dbReference type="Proteomes" id="UP001412239"/>
    </source>
</evidence>
<organism evidence="1 2">
    <name type="scientific">Tuber aestivum</name>
    <name type="common">summer truffle</name>
    <dbReference type="NCBI Taxonomy" id="59557"/>
    <lineage>
        <taxon>Eukaryota</taxon>
        <taxon>Fungi</taxon>
        <taxon>Dikarya</taxon>
        <taxon>Ascomycota</taxon>
        <taxon>Pezizomycotina</taxon>
        <taxon>Pezizomycetes</taxon>
        <taxon>Pezizales</taxon>
        <taxon>Tuberaceae</taxon>
        <taxon>Tuber</taxon>
    </lineage>
</organism>
<keyword evidence="2" id="KW-1185">Reference proteome</keyword>
<evidence type="ECO:0000313" key="1">
    <source>
        <dbReference type="EMBL" id="CUS12652.1"/>
    </source>
</evidence>
<sequence>MSKNPATILSSKYKIFMFDGIVTLYLGPDRKKMEIHKKLLASVSLELDKHVNNCMKEGIEGIIYFPDEGEFALSLFAEWAYTGEYTIMDNTPLVRIPDQYGNYSEVKADPWPSLRTHLELYTFSDKFNIPTLKLLAKSKFSTEISPVDLKGKADADGLTSLVEYAYNNLPDSDPIQKFLAQFAAWKLELLQERDEFVQFISTQPEFMKELLVNLKGLANRPALA</sequence>
<dbReference type="PANTHER" id="PTHR47843">
    <property type="entry name" value="BTB DOMAIN-CONTAINING PROTEIN-RELATED"/>
    <property type="match status" value="1"/>
</dbReference>
<protein>
    <recommendedName>
        <fullName evidence="3">BTB domain-containing protein</fullName>
    </recommendedName>
</protein>
<dbReference type="AlphaFoldDB" id="A0A292PYI1"/>
<dbReference type="InterPro" id="IPR011333">
    <property type="entry name" value="SKP1/BTB/POZ_sf"/>
</dbReference>
<name>A0A292PYI1_9PEZI</name>
<gene>
    <name evidence="1" type="ORF">GSTUAT00003264001</name>
</gene>
<accession>A0A292PYI1</accession>
<reference evidence="1" key="1">
    <citation type="submission" date="2015-10" db="EMBL/GenBank/DDBJ databases">
        <authorList>
            <person name="Regsiter A."/>
            <person name="william w."/>
        </authorList>
    </citation>
    <scope>NUCLEOTIDE SEQUENCE</scope>
    <source>
        <strain evidence="1">Montdore</strain>
    </source>
</reference>
<dbReference type="Proteomes" id="UP001412239">
    <property type="component" value="Unassembled WGS sequence"/>
</dbReference>
<dbReference type="EMBL" id="LN890987">
    <property type="protein sequence ID" value="CUS12652.1"/>
    <property type="molecule type" value="Genomic_DNA"/>
</dbReference>
<evidence type="ECO:0008006" key="3">
    <source>
        <dbReference type="Google" id="ProtNLM"/>
    </source>
</evidence>
<dbReference type="PANTHER" id="PTHR47843:SF2">
    <property type="entry name" value="BTB DOMAIN-CONTAINING PROTEIN"/>
    <property type="match status" value="1"/>
</dbReference>